<dbReference type="InterPro" id="IPR053822">
    <property type="entry name" value="SDE2-like_dom"/>
</dbReference>
<feature type="coiled-coil region" evidence="9">
    <location>
        <begin position="217"/>
        <end position="276"/>
    </location>
</feature>
<dbReference type="PANTHER" id="PTHR12786">
    <property type="entry name" value="SPLICING FACTOR SF3A-RELATED"/>
    <property type="match status" value="1"/>
</dbReference>
<evidence type="ECO:0000256" key="7">
    <source>
        <dbReference type="ARBA" id="ARBA00023242"/>
    </source>
</evidence>
<evidence type="ECO:0000256" key="3">
    <source>
        <dbReference type="ARBA" id="ARBA00008726"/>
    </source>
</evidence>
<dbReference type="GO" id="GO:0006397">
    <property type="term" value="P:mRNA processing"/>
    <property type="evidence" value="ECO:0007669"/>
    <property type="project" value="UniProtKB-KW"/>
</dbReference>
<keyword evidence="7" id="KW-0539">Nucleus</keyword>
<keyword evidence="9" id="KW-0175">Coiled coil</keyword>
<evidence type="ECO:0000256" key="4">
    <source>
        <dbReference type="ARBA" id="ARBA00022490"/>
    </source>
</evidence>
<evidence type="ECO:0000256" key="9">
    <source>
        <dbReference type="SAM" id="Coils"/>
    </source>
</evidence>
<comment type="subcellular location">
    <subcellularLocation>
        <location evidence="2">Cytoplasm</location>
    </subcellularLocation>
    <subcellularLocation>
        <location evidence="1">Nucleus</location>
    </subcellularLocation>
</comment>
<keyword evidence="14" id="KW-1185">Reference proteome</keyword>
<feature type="domain" description="SDE2-like" evidence="12">
    <location>
        <begin position="182"/>
        <end position="275"/>
    </location>
</feature>
<feature type="compositionally biased region" description="Acidic residues" evidence="10">
    <location>
        <begin position="328"/>
        <end position="339"/>
    </location>
</feature>
<feature type="domain" description="SDE2/SF3A3 SAP" evidence="11">
    <location>
        <begin position="414"/>
        <end position="487"/>
    </location>
</feature>
<dbReference type="InterPro" id="IPR051421">
    <property type="entry name" value="RNA_Proc_DNA_Dmg_Regulator"/>
</dbReference>
<dbReference type="Pfam" id="PF13297">
    <property type="entry name" value="SDE2_2C"/>
    <property type="match status" value="1"/>
</dbReference>
<keyword evidence="5" id="KW-0507">mRNA processing</keyword>
<evidence type="ECO:0000313" key="13">
    <source>
        <dbReference type="EMBL" id="PRP83245.1"/>
    </source>
</evidence>
<gene>
    <name evidence="13" type="ORF">PROFUN_09457</name>
</gene>
<reference evidence="13 14" key="1">
    <citation type="journal article" date="2018" name="Genome Biol. Evol.">
        <title>Multiple Roots of Fruiting Body Formation in Amoebozoa.</title>
        <authorList>
            <person name="Hillmann F."/>
            <person name="Forbes G."/>
            <person name="Novohradska S."/>
            <person name="Ferling I."/>
            <person name="Riege K."/>
            <person name="Groth M."/>
            <person name="Westermann M."/>
            <person name="Marz M."/>
            <person name="Spaller T."/>
            <person name="Winckler T."/>
            <person name="Schaap P."/>
            <person name="Glockner G."/>
        </authorList>
    </citation>
    <scope>NUCLEOTIDE SEQUENCE [LARGE SCALE GENOMIC DNA]</scope>
    <source>
        <strain evidence="13 14">Jena</strain>
    </source>
</reference>
<name>A0A2P6NH18_9EUKA</name>
<evidence type="ECO:0000256" key="5">
    <source>
        <dbReference type="ARBA" id="ARBA00022664"/>
    </source>
</evidence>
<dbReference type="AlphaFoldDB" id="A0A2P6NH18"/>
<proteinExistence type="inferred from homology"/>
<dbReference type="OrthoDB" id="20750at2759"/>
<evidence type="ECO:0000256" key="8">
    <source>
        <dbReference type="ARBA" id="ARBA00023306"/>
    </source>
</evidence>
<comment type="caution">
    <text evidence="13">The sequence shown here is derived from an EMBL/GenBank/DDBJ whole genome shotgun (WGS) entry which is preliminary data.</text>
</comment>
<dbReference type="GO" id="GO:0008380">
    <property type="term" value="P:RNA splicing"/>
    <property type="evidence" value="ECO:0007669"/>
    <property type="project" value="UniProtKB-KW"/>
</dbReference>
<sequence>MSGKKTKPLQSHPNLQILQTQGKDVLVGVAEHQLSTLAGPATAHLQLDTFGRIMVIVGVISLCLTEAEATIFYLYKACSEHTKAYKCFAENLQTDHRKQAFSNHSFMVGVLLTAPNGRTSTVQVVLSKQGLVSLHNIKTSVEEHLGIPYREQRITSYGNLPLNDWLRLEECAILRVQLRLLGGKGGFGALLRGAGSKGKKTTNFDDCRDLDGRRVRHVKNEERLAEWNKEQELLRAEEEKKKKNREPMKQLSTFDNTQYREEIEEIDKEVEDAVRTAIKRRRANENKKESVAEKKKKPIGRFGWGADVSSSDDSEEEERESSDKEDSTDVLNGEEEEEILVTTTTTRKVTILAGSTQEATTLAHQLLEQIHQNDQKEMKENDQKETKENERGKEENVEYKDNGKEAEKGEALEEKAEVVEKREQEEGINLDKIETAAELESIGMEGLKKELMRRGLIVGGTLSQRAQRLFSVKGKRMCDIDQKILAKVNVDSVYNSHKAGMEGELTVDLPVEQERSCDGTRWTREGADCRLTGGAGEELRWDLLGRNNEGEPAVDLKVEPERSCDGTRPQIAQSGRGKILRARFSYVASPSFSPRP</sequence>
<keyword evidence="6" id="KW-0508">mRNA splicing</keyword>
<evidence type="ECO:0000256" key="2">
    <source>
        <dbReference type="ARBA" id="ARBA00004496"/>
    </source>
</evidence>
<comment type="similarity">
    <text evidence="3">Belongs to the SDE2 family.</text>
</comment>
<evidence type="ECO:0000256" key="6">
    <source>
        <dbReference type="ARBA" id="ARBA00023187"/>
    </source>
</evidence>
<dbReference type="Proteomes" id="UP000241769">
    <property type="component" value="Unassembled WGS sequence"/>
</dbReference>
<dbReference type="EMBL" id="MDYQ01000086">
    <property type="protein sequence ID" value="PRP83245.1"/>
    <property type="molecule type" value="Genomic_DNA"/>
</dbReference>
<protein>
    <submittedName>
        <fullName evidence="13">Uncharacterized protein</fullName>
    </submittedName>
</protein>
<accession>A0A2P6NH18</accession>
<organism evidence="13 14">
    <name type="scientific">Planoprotostelium fungivorum</name>
    <dbReference type="NCBI Taxonomy" id="1890364"/>
    <lineage>
        <taxon>Eukaryota</taxon>
        <taxon>Amoebozoa</taxon>
        <taxon>Evosea</taxon>
        <taxon>Variosea</taxon>
        <taxon>Cavosteliida</taxon>
        <taxon>Cavosteliaceae</taxon>
        <taxon>Planoprotostelium</taxon>
    </lineage>
</organism>
<dbReference type="InParanoid" id="A0A2P6NH18"/>
<evidence type="ECO:0000256" key="10">
    <source>
        <dbReference type="SAM" id="MobiDB-lite"/>
    </source>
</evidence>
<dbReference type="InterPro" id="IPR025086">
    <property type="entry name" value="SDE2/SF3A3_SAP"/>
</dbReference>
<dbReference type="PANTHER" id="PTHR12786:SF1">
    <property type="entry name" value="SPLICING REGULATOR SDE2"/>
    <property type="match status" value="1"/>
</dbReference>
<feature type="compositionally biased region" description="Basic and acidic residues" evidence="10">
    <location>
        <begin position="283"/>
        <end position="293"/>
    </location>
</feature>
<dbReference type="GO" id="GO:0005737">
    <property type="term" value="C:cytoplasm"/>
    <property type="evidence" value="ECO:0007669"/>
    <property type="project" value="UniProtKB-SubCell"/>
</dbReference>
<feature type="region of interest" description="Disordered" evidence="10">
    <location>
        <begin position="282"/>
        <end position="342"/>
    </location>
</feature>
<keyword evidence="4" id="KW-0963">Cytoplasm</keyword>
<feature type="region of interest" description="Disordered" evidence="10">
    <location>
        <begin position="373"/>
        <end position="420"/>
    </location>
</feature>
<feature type="compositionally biased region" description="Acidic residues" evidence="10">
    <location>
        <begin position="310"/>
        <end position="320"/>
    </location>
</feature>
<evidence type="ECO:0000259" key="12">
    <source>
        <dbReference type="Pfam" id="PF22782"/>
    </source>
</evidence>
<evidence type="ECO:0000313" key="14">
    <source>
        <dbReference type="Proteomes" id="UP000241769"/>
    </source>
</evidence>
<evidence type="ECO:0000256" key="1">
    <source>
        <dbReference type="ARBA" id="ARBA00004123"/>
    </source>
</evidence>
<dbReference type="STRING" id="1890364.A0A2P6NH18"/>
<dbReference type="GO" id="GO:0005634">
    <property type="term" value="C:nucleus"/>
    <property type="evidence" value="ECO:0007669"/>
    <property type="project" value="UniProtKB-SubCell"/>
</dbReference>
<keyword evidence="8" id="KW-0131">Cell cycle</keyword>
<evidence type="ECO:0000259" key="11">
    <source>
        <dbReference type="Pfam" id="PF13297"/>
    </source>
</evidence>
<dbReference type="Pfam" id="PF22782">
    <property type="entry name" value="SDE2"/>
    <property type="match status" value="1"/>
</dbReference>